<dbReference type="InParanoid" id="A0A286UL05"/>
<protein>
    <submittedName>
        <fullName evidence="2">Uncharacterized protein</fullName>
    </submittedName>
</protein>
<evidence type="ECO:0000256" key="1">
    <source>
        <dbReference type="SAM" id="MobiDB-lite"/>
    </source>
</evidence>
<feature type="region of interest" description="Disordered" evidence="1">
    <location>
        <begin position="1"/>
        <end position="25"/>
    </location>
</feature>
<dbReference type="EMBL" id="NBII01000003">
    <property type="protein sequence ID" value="PAV20297.1"/>
    <property type="molecule type" value="Genomic_DNA"/>
</dbReference>
<dbReference type="AlphaFoldDB" id="A0A286UL05"/>
<proteinExistence type="predicted"/>
<reference evidence="2 3" key="1">
    <citation type="journal article" date="2017" name="Mol. Ecol.">
        <title>Comparative and population genomic landscape of Phellinus noxius: A hypervariable fungus causing root rot in trees.</title>
        <authorList>
            <person name="Chung C.L."/>
            <person name="Lee T.J."/>
            <person name="Akiba M."/>
            <person name="Lee H.H."/>
            <person name="Kuo T.H."/>
            <person name="Liu D."/>
            <person name="Ke H.M."/>
            <person name="Yokoi T."/>
            <person name="Roa M.B."/>
            <person name="Lu M.J."/>
            <person name="Chang Y.Y."/>
            <person name="Ann P.J."/>
            <person name="Tsai J.N."/>
            <person name="Chen C.Y."/>
            <person name="Tzean S.S."/>
            <person name="Ota Y."/>
            <person name="Hattori T."/>
            <person name="Sahashi N."/>
            <person name="Liou R.F."/>
            <person name="Kikuchi T."/>
            <person name="Tsai I.J."/>
        </authorList>
    </citation>
    <scope>NUCLEOTIDE SEQUENCE [LARGE SCALE GENOMIC DNA]</scope>
    <source>
        <strain evidence="2 3">FFPRI411160</strain>
    </source>
</reference>
<sequence length="409" mass="46265">MPPPRGLIPLPQPPPEHRHRRHRAVSYREVRDNREIRDNILQPAMIPVRSTPTLPPPNIVIPRPRLSIGHPQRQRAVHVAPPRLSEREREYGDIYVPRHPTQGIRASVVYMDPPPRVRITESRTESRPRTTRAGPPRGILKSRSGGTREMRDPYRFERDYTDYNVYLEGIDRAVLNQRFRPIPDVQRPIRLYPHSDAEYAPINRSAPSQPISTVNAIGDTVSKSSKNRVSGKQRDITNSSGEASSVPLVLPVRVKDRSTLSEEDDTASHQSFKLARAQNLTKMSSGIKGTEVDKTQRRNRNQIKPDLSFKALEGLFKTRPGKVASDPRDSKEVSPEANMSPGRTAKKDQGQEGQEQSQRIQNSPNVKILPASTPRPARTEDTTMSPRPKEENKGNQDEKIKSSDKQELL</sequence>
<feature type="compositionally biased region" description="Polar residues" evidence="1">
    <location>
        <begin position="351"/>
        <end position="365"/>
    </location>
</feature>
<keyword evidence="3" id="KW-1185">Reference proteome</keyword>
<organism evidence="2 3">
    <name type="scientific">Pyrrhoderma noxium</name>
    <dbReference type="NCBI Taxonomy" id="2282107"/>
    <lineage>
        <taxon>Eukaryota</taxon>
        <taxon>Fungi</taxon>
        <taxon>Dikarya</taxon>
        <taxon>Basidiomycota</taxon>
        <taxon>Agaricomycotina</taxon>
        <taxon>Agaricomycetes</taxon>
        <taxon>Hymenochaetales</taxon>
        <taxon>Hymenochaetaceae</taxon>
        <taxon>Pyrrhoderma</taxon>
    </lineage>
</organism>
<dbReference type="Proteomes" id="UP000217199">
    <property type="component" value="Unassembled WGS sequence"/>
</dbReference>
<comment type="caution">
    <text evidence="2">The sequence shown here is derived from an EMBL/GenBank/DDBJ whole genome shotgun (WGS) entry which is preliminary data.</text>
</comment>
<feature type="compositionally biased region" description="Polar residues" evidence="1">
    <location>
        <begin position="232"/>
        <end position="243"/>
    </location>
</feature>
<name>A0A286UL05_9AGAM</name>
<feature type="compositionally biased region" description="Pro residues" evidence="1">
    <location>
        <begin position="1"/>
        <end position="14"/>
    </location>
</feature>
<evidence type="ECO:0000313" key="3">
    <source>
        <dbReference type="Proteomes" id="UP000217199"/>
    </source>
</evidence>
<feature type="compositionally biased region" description="Basic and acidic residues" evidence="1">
    <location>
        <begin position="377"/>
        <end position="409"/>
    </location>
</feature>
<feature type="compositionally biased region" description="Basic and acidic residues" evidence="1">
    <location>
        <begin position="325"/>
        <end position="334"/>
    </location>
</feature>
<feature type="region of interest" description="Disordered" evidence="1">
    <location>
        <begin position="121"/>
        <end position="150"/>
    </location>
</feature>
<gene>
    <name evidence="2" type="ORF">PNOK_0292400</name>
</gene>
<accession>A0A286UL05</accession>
<feature type="region of interest" description="Disordered" evidence="1">
    <location>
        <begin position="223"/>
        <end position="409"/>
    </location>
</feature>
<evidence type="ECO:0000313" key="2">
    <source>
        <dbReference type="EMBL" id="PAV20297.1"/>
    </source>
</evidence>